<dbReference type="EMBL" id="VDMD01000004">
    <property type="protein sequence ID" value="TRM65962.1"/>
    <property type="molecule type" value="Genomic_DNA"/>
</dbReference>
<dbReference type="InterPro" id="IPR045967">
    <property type="entry name" value="HAM1-like_N"/>
</dbReference>
<proteinExistence type="predicted"/>
<dbReference type="PANTHER" id="PTHR31138">
    <property type="entry name" value="CHROMOSOME 19, WHOLE GENOME SHOTGUN SEQUENCE"/>
    <property type="match status" value="1"/>
</dbReference>
<evidence type="ECO:0000313" key="3">
    <source>
        <dbReference type="Proteomes" id="UP000320762"/>
    </source>
</evidence>
<dbReference type="STRING" id="97359.A0A550CMD5"/>
<dbReference type="OrthoDB" id="5407957at2759"/>
<feature type="domain" description="HAM1-like N-terminal" evidence="1">
    <location>
        <begin position="42"/>
        <end position="226"/>
    </location>
</feature>
<dbReference type="Proteomes" id="UP000320762">
    <property type="component" value="Unassembled WGS sequence"/>
</dbReference>
<sequence length="859" mass="93924">MGICYSCCSGRDKTGEREPLLKKSHKTLPPPRSEIERLADALGAFQAGKFPSQEQCYVIIRNALHSSLLDVEGAVPGSGPISQRGRQVVQDARDVLEALQQFGVDKNSDNVLQDMIFQYRSIHSTPIDVDTVALAHVQNSLLAAGDVPAIIPSAEEMSEDAASIVRAVSTIVGLTITSSAFRAVLNDLLDFTREYVSHAAGEVADVALEVQVAAEDVESAARTTDMSVQSLKGKAKEIVEDVRDVMQGSGTHSNGLAPMRDARTVVFDRVQLILVAAHKDPRYTQALRTFLEIIRNYTAMTRKAVDAISHMSPEDMPQDRLFHLSPHIKQLLKDVRTFLERLASGHPLANLLRLLTTLVDDTLLSPAESSVRLRSHLAAVGRWCDMALQDPAYANSSAGMQAFGTLYDHSLALFQTDTDDPWISDLRRLVDECSVYVRLVQDDVSTKRLVQSVKTLNADFRQLGSETAGARSRWRQETVRDILGYVVPRVLRSLRSLPIMPRVEYKDPVVDVALDSLLLTSTPLTATTSLTPDHFWIQNLSELSVDFANESSDSVITARTRTRMHVDGIRLSAHDVGYYAKYKGLLPYDDEGLLSVDIGAPSAFGQQTRGLEVGVDLDVPEAGEWASGGAFDVVDVRVRIDGLAFTIDRSKHWLFNKMLLQPLSGPTLSLVLSSVLEGQIRSLLEAVSKLLADSRKDAAEAASEPSPQDYLTAFWHHFSGILKSAPPDPNVVEESHTQATVAGVIHTTVTKPANGANSDDEGDETVIAVGGAPQLFPDKGGPHDGHEDTGGVREIVGEVAQDARSAIGSAAVNTHEAVRGAREVRAEMRHSRRRREARQHLDGKTRGWMSDAFDVQRLE</sequence>
<reference evidence="2 3" key="1">
    <citation type="journal article" date="2019" name="New Phytol.">
        <title>Comparative genomics reveals unique wood-decay strategies and fruiting body development in the Schizophyllaceae.</title>
        <authorList>
            <person name="Almasi E."/>
            <person name="Sahu N."/>
            <person name="Krizsan K."/>
            <person name="Balint B."/>
            <person name="Kovacs G.M."/>
            <person name="Kiss B."/>
            <person name="Cseklye J."/>
            <person name="Drula E."/>
            <person name="Henrissat B."/>
            <person name="Nagy I."/>
            <person name="Chovatia M."/>
            <person name="Adam C."/>
            <person name="LaButti K."/>
            <person name="Lipzen A."/>
            <person name="Riley R."/>
            <person name="Grigoriev I.V."/>
            <person name="Nagy L.G."/>
        </authorList>
    </citation>
    <scope>NUCLEOTIDE SEQUENCE [LARGE SCALE GENOMIC DNA]</scope>
    <source>
        <strain evidence="2 3">NL-1724</strain>
    </source>
</reference>
<dbReference type="Pfam" id="PF19343">
    <property type="entry name" value="HAM1_N"/>
    <property type="match status" value="2"/>
</dbReference>
<protein>
    <recommendedName>
        <fullName evidence="1">HAM1-like N-terminal domain-containing protein</fullName>
    </recommendedName>
</protein>
<keyword evidence="3" id="KW-1185">Reference proteome</keyword>
<feature type="domain" description="HAM1-like N-terminal" evidence="1">
    <location>
        <begin position="262"/>
        <end position="599"/>
    </location>
</feature>
<accession>A0A550CMD5</accession>
<dbReference type="AlphaFoldDB" id="A0A550CMD5"/>
<comment type="caution">
    <text evidence="2">The sequence shown here is derived from an EMBL/GenBank/DDBJ whole genome shotgun (WGS) entry which is preliminary data.</text>
</comment>
<evidence type="ECO:0000259" key="1">
    <source>
        <dbReference type="Pfam" id="PF19343"/>
    </source>
</evidence>
<gene>
    <name evidence="2" type="ORF">BD626DRAFT_486348</name>
</gene>
<organism evidence="2 3">
    <name type="scientific">Schizophyllum amplum</name>
    <dbReference type="NCBI Taxonomy" id="97359"/>
    <lineage>
        <taxon>Eukaryota</taxon>
        <taxon>Fungi</taxon>
        <taxon>Dikarya</taxon>
        <taxon>Basidiomycota</taxon>
        <taxon>Agaricomycotina</taxon>
        <taxon>Agaricomycetes</taxon>
        <taxon>Agaricomycetidae</taxon>
        <taxon>Agaricales</taxon>
        <taxon>Schizophyllaceae</taxon>
        <taxon>Schizophyllum</taxon>
    </lineage>
</organism>
<evidence type="ECO:0000313" key="2">
    <source>
        <dbReference type="EMBL" id="TRM65962.1"/>
    </source>
</evidence>
<name>A0A550CMD5_9AGAR</name>
<dbReference type="PANTHER" id="PTHR31138:SF1">
    <property type="entry name" value="PDZ DOMAIN-CONTAINING PROTEIN"/>
    <property type="match status" value="1"/>
</dbReference>